<reference evidence="1 2" key="1">
    <citation type="submission" date="2016-05" db="EMBL/GenBank/DDBJ databases">
        <title>A degradative enzymes factory behind the ericoid mycorrhizal symbiosis.</title>
        <authorList>
            <consortium name="DOE Joint Genome Institute"/>
            <person name="Martino E."/>
            <person name="Morin E."/>
            <person name="Grelet G."/>
            <person name="Kuo A."/>
            <person name="Kohler A."/>
            <person name="Daghino S."/>
            <person name="Barry K."/>
            <person name="Choi C."/>
            <person name="Cichocki N."/>
            <person name="Clum A."/>
            <person name="Copeland A."/>
            <person name="Hainaut M."/>
            <person name="Haridas S."/>
            <person name="Labutti K."/>
            <person name="Lindquist E."/>
            <person name="Lipzen A."/>
            <person name="Khouja H.-R."/>
            <person name="Murat C."/>
            <person name="Ohm R."/>
            <person name="Olson A."/>
            <person name="Spatafora J."/>
            <person name="Veneault-Fourrey C."/>
            <person name="Henrissat B."/>
            <person name="Grigoriev I."/>
            <person name="Martin F."/>
            <person name="Perotto S."/>
        </authorList>
    </citation>
    <scope>NUCLEOTIDE SEQUENCE [LARGE SCALE GENOMIC DNA]</scope>
    <source>
        <strain evidence="1 2">UAMH 7357</strain>
    </source>
</reference>
<feature type="non-terminal residue" evidence="1">
    <location>
        <position position="1"/>
    </location>
</feature>
<sequence length="53" mass="6398">LDTRYNTSWYIEPIIVSKYQFYSRRKTLITEIRYLIIAGRVLADIKAYNRVVL</sequence>
<evidence type="ECO:0000313" key="1">
    <source>
        <dbReference type="EMBL" id="PMD12113.1"/>
    </source>
</evidence>
<evidence type="ECO:0000313" key="2">
    <source>
        <dbReference type="Proteomes" id="UP000235672"/>
    </source>
</evidence>
<dbReference type="EMBL" id="KZ613565">
    <property type="protein sequence ID" value="PMD12113.1"/>
    <property type="molecule type" value="Genomic_DNA"/>
</dbReference>
<dbReference type="Proteomes" id="UP000235672">
    <property type="component" value="Unassembled WGS sequence"/>
</dbReference>
<accession>A0A2J6PDP3</accession>
<organism evidence="1 2">
    <name type="scientific">Hyaloscypha hepaticicola</name>
    <dbReference type="NCBI Taxonomy" id="2082293"/>
    <lineage>
        <taxon>Eukaryota</taxon>
        <taxon>Fungi</taxon>
        <taxon>Dikarya</taxon>
        <taxon>Ascomycota</taxon>
        <taxon>Pezizomycotina</taxon>
        <taxon>Leotiomycetes</taxon>
        <taxon>Helotiales</taxon>
        <taxon>Hyaloscyphaceae</taxon>
        <taxon>Hyaloscypha</taxon>
    </lineage>
</organism>
<gene>
    <name evidence="1" type="ORF">NA56DRAFT_587732</name>
</gene>
<keyword evidence="2" id="KW-1185">Reference proteome</keyword>
<name>A0A2J6PDP3_9HELO</name>
<dbReference type="AlphaFoldDB" id="A0A2J6PDP3"/>
<proteinExistence type="predicted"/>
<protein>
    <submittedName>
        <fullName evidence="1">Uncharacterized protein</fullName>
    </submittedName>
</protein>